<evidence type="ECO:0000313" key="3">
    <source>
        <dbReference type="Proteomes" id="UP000258016"/>
    </source>
</evidence>
<dbReference type="Proteomes" id="UP000258016">
    <property type="component" value="Chromosome"/>
</dbReference>
<gene>
    <name evidence="2" type="ORF">B5J99_17965</name>
</gene>
<evidence type="ECO:0000256" key="1">
    <source>
        <dbReference type="SAM" id="SignalP"/>
    </source>
</evidence>
<dbReference type="EMBL" id="CP020083">
    <property type="protein sequence ID" value="ASR53109.1"/>
    <property type="molecule type" value="Genomic_DNA"/>
</dbReference>
<feature type="chain" id="PRO_5045629862" description="Spore coat protein U domain-containing protein" evidence="1">
    <location>
        <begin position="21"/>
        <end position="299"/>
    </location>
</feature>
<reference evidence="2 3" key="1">
    <citation type="submission" date="2017-03" db="EMBL/GenBank/DDBJ databases">
        <title>Complete genome sequence of Blastomonas fulva degrading microcsystin LR.</title>
        <authorList>
            <person name="Lee H.-g."/>
            <person name="Jin L."/>
            <person name="oh H.-M."/>
        </authorList>
    </citation>
    <scope>NUCLEOTIDE SEQUENCE [LARGE SCALE GENOMIC DNA]</scope>
    <source>
        <strain evidence="2 3">T2</strain>
    </source>
</reference>
<accession>A0ABN5BBF2</accession>
<dbReference type="RefSeq" id="WP_117353191.1">
    <property type="nucleotide sequence ID" value="NZ_CP020083.1"/>
</dbReference>
<name>A0ABN5BBF2_9SPHN</name>
<protein>
    <recommendedName>
        <fullName evidence="4">Spore coat protein U domain-containing protein</fullName>
    </recommendedName>
</protein>
<organism evidence="2 3">
    <name type="scientific">Blastomonas fulva</name>
    <dbReference type="NCBI Taxonomy" id="1550728"/>
    <lineage>
        <taxon>Bacteria</taxon>
        <taxon>Pseudomonadati</taxon>
        <taxon>Pseudomonadota</taxon>
        <taxon>Alphaproteobacteria</taxon>
        <taxon>Sphingomonadales</taxon>
        <taxon>Sphingomonadaceae</taxon>
        <taxon>Blastomonas</taxon>
    </lineage>
</organism>
<dbReference type="GeneID" id="303487482"/>
<feature type="signal peptide" evidence="1">
    <location>
        <begin position="1"/>
        <end position="20"/>
    </location>
</feature>
<evidence type="ECO:0000313" key="2">
    <source>
        <dbReference type="EMBL" id="ASR53109.1"/>
    </source>
</evidence>
<sequence length="299" mass="31512">MKKLALFIAMIVGVLTPVQAVQSQSGQAQGQGNGAGQCSGPYVLTARQSSGQTYDPNENTSAIVRINLQPAASDTPQGCASLPVSIFPQSASTFTFGNGGNAIGFTQVNSGLVSQANATRFELSGNARSQLVRGTPVDVDLFEISAGQFLAAGEYQGTVLVQVGDGLPTPVLFTIIVRPAIKFVIENGSLQKDLSFGDVTDGSTLQTTVFYQSNAAVAITIQSQNLGSLVHEGGSAFGNIPYSLVYDGTPVNLASLAQINRAFTGLGTRREQMQLRVEPQTRKYAGTYRDVLTLNYTAF</sequence>
<evidence type="ECO:0008006" key="4">
    <source>
        <dbReference type="Google" id="ProtNLM"/>
    </source>
</evidence>
<keyword evidence="1" id="KW-0732">Signal</keyword>
<proteinExistence type="predicted"/>
<keyword evidence="3" id="KW-1185">Reference proteome</keyword>